<protein>
    <submittedName>
        <fullName evidence="1">Uncharacterized protein</fullName>
    </submittedName>
</protein>
<evidence type="ECO:0000313" key="1">
    <source>
        <dbReference type="EMBL" id="KAF2880461.1"/>
    </source>
</evidence>
<dbReference type="Proteomes" id="UP000801492">
    <property type="component" value="Unassembled WGS sequence"/>
</dbReference>
<gene>
    <name evidence="1" type="ORF">ILUMI_25709</name>
</gene>
<sequence>MSQNLMEFGEKSEKYPNVAEFYIKLKKDKETYLEDLKKLYNNVLQINFSYVCLKLQSNSLIATSEAFHTVLDYDSKEETQVEDVTSNTFEDLLTTYR</sequence>
<dbReference type="EMBL" id="VTPC01090967">
    <property type="protein sequence ID" value="KAF2880461.1"/>
    <property type="molecule type" value="Genomic_DNA"/>
</dbReference>
<dbReference type="OrthoDB" id="10385528at2759"/>
<name>A0A8K0C7W8_IGNLU</name>
<comment type="caution">
    <text evidence="1">The sequence shown here is derived from an EMBL/GenBank/DDBJ whole genome shotgun (WGS) entry which is preliminary data.</text>
</comment>
<evidence type="ECO:0000313" key="2">
    <source>
        <dbReference type="Proteomes" id="UP000801492"/>
    </source>
</evidence>
<proteinExistence type="predicted"/>
<reference evidence="1" key="1">
    <citation type="submission" date="2019-08" db="EMBL/GenBank/DDBJ databases">
        <title>The genome of the North American firefly Photinus pyralis.</title>
        <authorList>
            <consortium name="Photinus pyralis genome working group"/>
            <person name="Fallon T.R."/>
            <person name="Sander Lower S.E."/>
            <person name="Weng J.-K."/>
        </authorList>
    </citation>
    <scope>NUCLEOTIDE SEQUENCE</scope>
    <source>
        <strain evidence="1">TRF0915ILg1</strain>
        <tissue evidence="1">Whole body</tissue>
    </source>
</reference>
<keyword evidence="2" id="KW-1185">Reference proteome</keyword>
<accession>A0A8K0C7W8</accession>
<dbReference type="AlphaFoldDB" id="A0A8K0C7W8"/>
<organism evidence="1 2">
    <name type="scientific">Ignelater luminosus</name>
    <name type="common">Cucubano</name>
    <name type="synonym">Pyrophorus luminosus</name>
    <dbReference type="NCBI Taxonomy" id="2038154"/>
    <lineage>
        <taxon>Eukaryota</taxon>
        <taxon>Metazoa</taxon>
        <taxon>Ecdysozoa</taxon>
        <taxon>Arthropoda</taxon>
        <taxon>Hexapoda</taxon>
        <taxon>Insecta</taxon>
        <taxon>Pterygota</taxon>
        <taxon>Neoptera</taxon>
        <taxon>Endopterygota</taxon>
        <taxon>Coleoptera</taxon>
        <taxon>Polyphaga</taxon>
        <taxon>Elateriformia</taxon>
        <taxon>Elateroidea</taxon>
        <taxon>Elateridae</taxon>
        <taxon>Agrypninae</taxon>
        <taxon>Pyrophorini</taxon>
        <taxon>Ignelater</taxon>
    </lineage>
</organism>